<sequence length="499" mass="56731">MDADEQQTDRQPLADRRISRLSLPRQARRSAADWSGERAAIYCRISHADDDDQTGVDRQERICRDTAERLNLTVPNRLVFVDNNRSAWKRNRKRPGWDALLEAVSDGHVRHILTYHPDRLMRQPHDLEQLLHIADQHDITLHGQANRRDLADPDDRFFLRIEVAHACRSSDDTSRRLRDATVDRARDGQPHGGKRRFGYDKTGTVIIAAEAVIAREVFTRYLDGETPTALARDLNERQERTALGREWNADSIRALLDSHHVAGIRVFRGEEVGRGQWPAIINEGLWQEVRDRRTYRAPAVSSGQNEDNRFYLLRGIVMCKRCGVRMAGSMGNYLCGRSQRTDSEFCGRSVSAPTLEAFVTDAAINLLERLDVTGSTEPPSLTEADQAAIEAEQEELAELKDMWEAGELKTREYRAMRKTVEDRIAQVRRKLVIRPAVEVLGGLVGPDARSIWKGLGEGKQYERMNTVLRFLFGAVIIDASSTRGRSFDFGRVDIEPNEL</sequence>
<dbReference type="InterPro" id="IPR011109">
    <property type="entry name" value="DNA_bind_recombinase_dom"/>
</dbReference>
<reference evidence="4" key="1">
    <citation type="submission" date="2024-01" db="EMBL/GenBank/DDBJ databases">
        <title>First draft genome sequence data of TA4-1, the type strain of Gram-positive actinobacterium Streptomyces chiangmaiensis.</title>
        <authorList>
            <person name="Yasawong M."/>
            <person name="Nantapong N."/>
        </authorList>
    </citation>
    <scope>NUCLEOTIDE SEQUENCE</scope>
    <source>
        <strain evidence="4">TA4-1</strain>
    </source>
</reference>
<keyword evidence="5" id="KW-1185">Reference proteome</keyword>
<dbReference type="PANTHER" id="PTHR30461:SF23">
    <property type="entry name" value="DNA RECOMBINASE-RELATED"/>
    <property type="match status" value="1"/>
</dbReference>
<dbReference type="Gene3D" id="3.40.50.1390">
    <property type="entry name" value="Resolvase, N-terminal catalytic domain"/>
    <property type="match status" value="1"/>
</dbReference>
<name>A0ABU7FDR7_9ACTN</name>
<dbReference type="InterPro" id="IPR050639">
    <property type="entry name" value="SSR_resolvase"/>
</dbReference>
<evidence type="ECO:0000259" key="2">
    <source>
        <dbReference type="PROSITE" id="PS51736"/>
    </source>
</evidence>
<dbReference type="InterPro" id="IPR006119">
    <property type="entry name" value="Resolv_N"/>
</dbReference>
<feature type="compositionally biased region" description="Basic and acidic residues" evidence="1">
    <location>
        <begin position="172"/>
        <end position="189"/>
    </location>
</feature>
<dbReference type="CDD" id="cd00338">
    <property type="entry name" value="Ser_Recombinase"/>
    <property type="match status" value="1"/>
</dbReference>
<dbReference type="SMART" id="SM00857">
    <property type="entry name" value="Resolvase"/>
    <property type="match status" value="1"/>
</dbReference>
<gene>
    <name evidence="4" type="ORF">VXC91_09610</name>
</gene>
<dbReference type="EMBL" id="JAYWVC010000021">
    <property type="protein sequence ID" value="MED7822230.1"/>
    <property type="molecule type" value="Genomic_DNA"/>
</dbReference>
<dbReference type="InterPro" id="IPR038109">
    <property type="entry name" value="DNA_bind_recomb_sf"/>
</dbReference>
<dbReference type="PANTHER" id="PTHR30461">
    <property type="entry name" value="DNA-INVERTASE FROM LAMBDOID PROPHAGE"/>
    <property type="match status" value="1"/>
</dbReference>
<dbReference type="Gene3D" id="3.90.1750.20">
    <property type="entry name" value="Putative Large Serine Recombinase, Chain B, Domain 2"/>
    <property type="match status" value="1"/>
</dbReference>
<proteinExistence type="predicted"/>
<dbReference type="Pfam" id="PF07508">
    <property type="entry name" value="Recombinase"/>
    <property type="match status" value="1"/>
</dbReference>
<feature type="domain" description="Resolvase/invertase-type recombinase catalytic" evidence="2">
    <location>
        <begin position="38"/>
        <end position="188"/>
    </location>
</feature>
<evidence type="ECO:0000259" key="3">
    <source>
        <dbReference type="PROSITE" id="PS51737"/>
    </source>
</evidence>
<evidence type="ECO:0000313" key="4">
    <source>
        <dbReference type="EMBL" id="MED7822230.1"/>
    </source>
</evidence>
<accession>A0ABU7FDR7</accession>
<dbReference type="Proteomes" id="UP001333996">
    <property type="component" value="Unassembled WGS sequence"/>
</dbReference>
<feature type="region of interest" description="Disordered" evidence="1">
    <location>
        <begin position="172"/>
        <end position="196"/>
    </location>
</feature>
<dbReference type="RefSeq" id="WP_329506612.1">
    <property type="nucleotide sequence ID" value="NZ_BAAAYZ010000186.1"/>
</dbReference>
<feature type="region of interest" description="Disordered" evidence="1">
    <location>
        <begin position="1"/>
        <end position="22"/>
    </location>
</feature>
<evidence type="ECO:0000256" key="1">
    <source>
        <dbReference type="SAM" id="MobiDB-lite"/>
    </source>
</evidence>
<dbReference type="InterPro" id="IPR036162">
    <property type="entry name" value="Resolvase-like_N_sf"/>
</dbReference>
<protein>
    <submittedName>
        <fullName evidence="4">Recombinase family protein</fullName>
    </submittedName>
</protein>
<evidence type="ECO:0000313" key="5">
    <source>
        <dbReference type="Proteomes" id="UP001333996"/>
    </source>
</evidence>
<dbReference type="Pfam" id="PF00239">
    <property type="entry name" value="Resolvase"/>
    <property type="match status" value="1"/>
</dbReference>
<dbReference type="SUPFAM" id="SSF53041">
    <property type="entry name" value="Resolvase-like"/>
    <property type="match status" value="1"/>
</dbReference>
<comment type="caution">
    <text evidence="4">The sequence shown here is derived from an EMBL/GenBank/DDBJ whole genome shotgun (WGS) entry which is preliminary data.</text>
</comment>
<dbReference type="PROSITE" id="PS51737">
    <property type="entry name" value="RECOMBINASE_DNA_BIND"/>
    <property type="match status" value="1"/>
</dbReference>
<organism evidence="4 5">
    <name type="scientific">Streptomyces chiangmaiensis</name>
    <dbReference type="NCBI Taxonomy" id="766497"/>
    <lineage>
        <taxon>Bacteria</taxon>
        <taxon>Bacillati</taxon>
        <taxon>Actinomycetota</taxon>
        <taxon>Actinomycetes</taxon>
        <taxon>Kitasatosporales</taxon>
        <taxon>Streptomycetaceae</taxon>
        <taxon>Streptomyces</taxon>
    </lineage>
</organism>
<feature type="domain" description="Recombinase" evidence="3">
    <location>
        <begin position="196"/>
        <end position="299"/>
    </location>
</feature>
<dbReference type="PROSITE" id="PS51736">
    <property type="entry name" value="RECOMBINASES_3"/>
    <property type="match status" value="1"/>
</dbReference>